<dbReference type="InterPro" id="IPR005370">
    <property type="entry name" value="UPF0180"/>
</dbReference>
<protein>
    <submittedName>
        <fullName evidence="1">YkuS family protein</fullName>
    </submittedName>
</protein>
<dbReference type="Pfam" id="PF03698">
    <property type="entry name" value="UPF0180"/>
    <property type="match status" value="1"/>
</dbReference>
<name>A0A3M8CJJ4_9BACL</name>
<dbReference type="OrthoDB" id="1708042at2"/>
<dbReference type="AlphaFoldDB" id="A0A3M8CJJ4"/>
<dbReference type="Proteomes" id="UP000282028">
    <property type="component" value="Unassembled WGS sequence"/>
</dbReference>
<accession>A0A3M8CJJ4</accession>
<keyword evidence="2" id="KW-1185">Reference proteome</keyword>
<comment type="caution">
    <text evidence="1">The sequence shown here is derived from an EMBL/GenBank/DDBJ whole genome shotgun (WGS) entry which is preliminary data.</text>
</comment>
<gene>
    <name evidence="1" type="ORF">EDM52_07970</name>
</gene>
<sequence length="84" mass="9204">MARVAVEQSLSPISKMLRDNGYEVVPLGNWQQEVDAIVITGQDVNVMGMQDIKSSGAPVISADGLTTNEVFHEVNIRLSETEHH</sequence>
<evidence type="ECO:0000313" key="2">
    <source>
        <dbReference type="Proteomes" id="UP000282028"/>
    </source>
</evidence>
<evidence type="ECO:0000313" key="1">
    <source>
        <dbReference type="EMBL" id="RNB75507.1"/>
    </source>
</evidence>
<reference evidence="1 2" key="1">
    <citation type="submission" date="2018-10" db="EMBL/GenBank/DDBJ databases">
        <title>Phylogenomics of Brevibacillus.</title>
        <authorList>
            <person name="Dunlap C."/>
        </authorList>
    </citation>
    <scope>NUCLEOTIDE SEQUENCE [LARGE SCALE GENOMIC DNA]</scope>
    <source>
        <strain evidence="1 2">JCM 12215</strain>
    </source>
</reference>
<proteinExistence type="predicted"/>
<organism evidence="1 2">
    <name type="scientific">Brevibacillus invocatus</name>
    <dbReference type="NCBI Taxonomy" id="173959"/>
    <lineage>
        <taxon>Bacteria</taxon>
        <taxon>Bacillati</taxon>
        <taxon>Bacillota</taxon>
        <taxon>Bacilli</taxon>
        <taxon>Bacillales</taxon>
        <taxon>Paenibacillaceae</taxon>
        <taxon>Brevibacillus</taxon>
    </lineage>
</organism>
<dbReference type="EMBL" id="RHHR01000010">
    <property type="protein sequence ID" value="RNB75507.1"/>
    <property type="molecule type" value="Genomic_DNA"/>
</dbReference>
<dbReference type="RefSeq" id="WP_122908467.1">
    <property type="nucleotide sequence ID" value="NZ_CBCSBE010000001.1"/>
</dbReference>